<sequence length="76" mass="8665">MPAVSSLSLNCFSDHWYAILKCEGVTVMNWRYLYPVSYTTFYFDIKVLLLACTFNFGLVGCLVLCLGTSHCLNQRL</sequence>
<organism evidence="2 3">
    <name type="scientific">Colletotrichum zoysiae</name>
    <dbReference type="NCBI Taxonomy" id="1216348"/>
    <lineage>
        <taxon>Eukaryota</taxon>
        <taxon>Fungi</taxon>
        <taxon>Dikarya</taxon>
        <taxon>Ascomycota</taxon>
        <taxon>Pezizomycotina</taxon>
        <taxon>Sordariomycetes</taxon>
        <taxon>Hypocreomycetidae</taxon>
        <taxon>Glomerellales</taxon>
        <taxon>Glomerellaceae</taxon>
        <taxon>Colletotrichum</taxon>
        <taxon>Colletotrichum graminicola species complex</taxon>
    </lineage>
</organism>
<dbReference type="Proteomes" id="UP001232148">
    <property type="component" value="Unassembled WGS sequence"/>
</dbReference>
<accession>A0AAD9H8C1</accession>
<keyword evidence="3" id="KW-1185">Reference proteome</keyword>
<dbReference type="EMBL" id="MU842991">
    <property type="protein sequence ID" value="KAK2023676.1"/>
    <property type="molecule type" value="Genomic_DNA"/>
</dbReference>
<evidence type="ECO:0000313" key="3">
    <source>
        <dbReference type="Proteomes" id="UP001232148"/>
    </source>
</evidence>
<reference evidence="2" key="1">
    <citation type="submission" date="2021-06" db="EMBL/GenBank/DDBJ databases">
        <title>Comparative genomics, transcriptomics and evolutionary studies reveal genomic signatures of adaptation to plant cell wall in hemibiotrophic fungi.</title>
        <authorList>
            <consortium name="DOE Joint Genome Institute"/>
            <person name="Baroncelli R."/>
            <person name="Diaz J.F."/>
            <person name="Benocci T."/>
            <person name="Peng M."/>
            <person name="Battaglia E."/>
            <person name="Haridas S."/>
            <person name="Andreopoulos W."/>
            <person name="Labutti K."/>
            <person name="Pangilinan J."/>
            <person name="Floch G.L."/>
            <person name="Makela M.R."/>
            <person name="Henrissat B."/>
            <person name="Grigoriev I.V."/>
            <person name="Crouch J.A."/>
            <person name="De Vries R.P."/>
            <person name="Sukno S.A."/>
            <person name="Thon M.R."/>
        </authorList>
    </citation>
    <scope>NUCLEOTIDE SEQUENCE</scope>
    <source>
        <strain evidence="2">MAFF235873</strain>
    </source>
</reference>
<evidence type="ECO:0000256" key="1">
    <source>
        <dbReference type="SAM" id="Phobius"/>
    </source>
</evidence>
<keyword evidence="1" id="KW-0472">Membrane</keyword>
<keyword evidence="1" id="KW-1133">Transmembrane helix</keyword>
<dbReference type="AlphaFoldDB" id="A0AAD9H8C1"/>
<feature type="transmembrane region" description="Helical" evidence="1">
    <location>
        <begin position="47"/>
        <end position="67"/>
    </location>
</feature>
<protein>
    <submittedName>
        <fullName evidence="2">Uncharacterized protein</fullName>
    </submittedName>
</protein>
<evidence type="ECO:0000313" key="2">
    <source>
        <dbReference type="EMBL" id="KAK2023676.1"/>
    </source>
</evidence>
<name>A0AAD9H8C1_9PEZI</name>
<proteinExistence type="predicted"/>
<gene>
    <name evidence="2" type="ORF">LX32DRAFT_133049</name>
</gene>
<comment type="caution">
    <text evidence="2">The sequence shown here is derived from an EMBL/GenBank/DDBJ whole genome shotgun (WGS) entry which is preliminary data.</text>
</comment>
<keyword evidence="1" id="KW-0812">Transmembrane</keyword>